<dbReference type="Proteomes" id="UP001341281">
    <property type="component" value="Chromosome 07"/>
</dbReference>
<evidence type="ECO:0000313" key="2">
    <source>
        <dbReference type="Proteomes" id="UP001341281"/>
    </source>
</evidence>
<dbReference type="EMBL" id="CP144751">
    <property type="protein sequence ID" value="WVZ87577.1"/>
    <property type="molecule type" value="Genomic_DNA"/>
</dbReference>
<keyword evidence="2" id="KW-1185">Reference proteome</keyword>
<accession>A0AAQ3UC86</accession>
<sequence length="117" mass="12457">MALQAFRGRPAPAPLLPFPTPALTGEEGRHQIDAPTVSMLSASVGHGRTAAFQIDVSFLFLSVEIPKTQGGRVQCSSDSCNFFLAAENDDAQGINLLAAMSAFQWPPPNGFPMGLKR</sequence>
<proteinExistence type="predicted"/>
<organism evidence="1 2">
    <name type="scientific">Paspalum notatum var. saurae</name>
    <dbReference type="NCBI Taxonomy" id="547442"/>
    <lineage>
        <taxon>Eukaryota</taxon>
        <taxon>Viridiplantae</taxon>
        <taxon>Streptophyta</taxon>
        <taxon>Embryophyta</taxon>
        <taxon>Tracheophyta</taxon>
        <taxon>Spermatophyta</taxon>
        <taxon>Magnoliopsida</taxon>
        <taxon>Liliopsida</taxon>
        <taxon>Poales</taxon>
        <taxon>Poaceae</taxon>
        <taxon>PACMAD clade</taxon>
        <taxon>Panicoideae</taxon>
        <taxon>Andropogonodae</taxon>
        <taxon>Paspaleae</taxon>
        <taxon>Paspalinae</taxon>
        <taxon>Paspalum</taxon>
    </lineage>
</organism>
<dbReference type="AlphaFoldDB" id="A0AAQ3UC86"/>
<name>A0AAQ3UC86_PASNO</name>
<evidence type="ECO:0000313" key="1">
    <source>
        <dbReference type="EMBL" id="WVZ87577.1"/>
    </source>
</evidence>
<protein>
    <submittedName>
        <fullName evidence="1">Uncharacterized protein</fullName>
    </submittedName>
</protein>
<gene>
    <name evidence="1" type="ORF">U9M48_034191</name>
</gene>
<reference evidence="1 2" key="1">
    <citation type="submission" date="2024-02" db="EMBL/GenBank/DDBJ databases">
        <title>High-quality chromosome-scale genome assembly of Pensacola bahiagrass (Paspalum notatum Flugge var. saurae).</title>
        <authorList>
            <person name="Vega J.M."/>
            <person name="Podio M."/>
            <person name="Orjuela J."/>
            <person name="Siena L.A."/>
            <person name="Pessino S.C."/>
            <person name="Combes M.C."/>
            <person name="Mariac C."/>
            <person name="Albertini E."/>
            <person name="Pupilli F."/>
            <person name="Ortiz J.P.A."/>
            <person name="Leblanc O."/>
        </authorList>
    </citation>
    <scope>NUCLEOTIDE SEQUENCE [LARGE SCALE GENOMIC DNA]</scope>
    <source>
        <strain evidence="1">R1</strain>
        <tissue evidence="1">Leaf</tissue>
    </source>
</reference>